<proteinExistence type="predicted"/>
<dbReference type="OrthoDB" id="342264at2759"/>
<name>A0A6A6TNC0_9PLEO</name>
<feature type="domain" description="BRCT" evidence="2">
    <location>
        <begin position="365"/>
        <end position="420"/>
    </location>
</feature>
<dbReference type="Pfam" id="PF12738">
    <property type="entry name" value="PTCB-BRCT"/>
    <property type="match status" value="1"/>
</dbReference>
<evidence type="ECO:0000313" key="4">
    <source>
        <dbReference type="Proteomes" id="UP000799324"/>
    </source>
</evidence>
<keyword evidence="4" id="KW-1185">Reference proteome</keyword>
<dbReference type="PANTHER" id="PTHR47667">
    <property type="entry name" value="REGULATOR OF TY1 TRANSPOSITION PROTEIN 107"/>
    <property type="match status" value="1"/>
</dbReference>
<protein>
    <recommendedName>
        <fullName evidence="2">BRCT domain-containing protein</fullName>
    </recommendedName>
</protein>
<feature type="domain" description="BRCT" evidence="2">
    <location>
        <begin position="9"/>
        <end position="107"/>
    </location>
</feature>
<dbReference type="CDD" id="cd18437">
    <property type="entry name" value="BRCT_BRC1_like_rpt3"/>
    <property type="match status" value="1"/>
</dbReference>
<gene>
    <name evidence="3" type="ORF">K491DRAFT_764955</name>
</gene>
<dbReference type="SUPFAM" id="SSF52113">
    <property type="entry name" value="BRCT domain"/>
    <property type="match status" value="3"/>
</dbReference>
<dbReference type="InterPro" id="IPR053036">
    <property type="entry name" value="CellCycle_DNARepair_Reg"/>
</dbReference>
<dbReference type="GO" id="GO:0035361">
    <property type="term" value="C:Cul8-RING ubiquitin ligase complex"/>
    <property type="evidence" value="ECO:0007669"/>
    <property type="project" value="TreeGrafter"/>
</dbReference>
<dbReference type="CDD" id="cd18436">
    <property type="entry name" value="BRCT_BRC1_like_rpt2"/>
    <property type="match status" value="1"/>
</dbReference>
<feature type="region of interest" description="Disordered" evidence="1">
    <location>
        <begin position="462"/>
        <end position="544"/>
    </location>
</feature>
<feature type="domain" description="BRCT" evidence="2">
    <location>
        <begin position="107"/>
        <end position="199"/>
    </location>
</feature>
<organism evidence="3 4">
    <name type="scientific">Lophiostoma macrostomum CBS 122681</name>
    <dbReference type="NCBI Taxonomy" id="1314788"/>
    <lineage>
        <taxon>Eukaryota</taxon>
        <taxon>Fungi</taxon>
        <taxon>Dikarya</taxon>
        <taxon>Ascomycota</taxon>
        <taxon>Pezizomycotina</taxon>
        <taxon>Dothideomycetes</taxon>
        <taxon>Pleosporomycetidae</taxon>
        <taxon>Pleosporales</taxon>
        <taxon>Lophiostomataceae</taxon>
        <taxon>Lophiostoma</taxon>
    </lineage>
</organism>
<feature type="region of interest" description="Disordered" evidence="1">
    <location>
        <begin position="561"/>
        <end position="626"/>
    </location>
</feature>
<dbReference type="GO" id="GO:0006302">
    <property type="term" value="P:double-strand break repair"/>
    <property type="evidence" value="ECO:0007669"/>
    <property type="project" value="TreeGrafter"/>
</dbReference>
<dbReference type="AlphaFoldDB" id="A0A6A6TNC0"/>
<dbReference type="InterPro" id="IPR001357">
    <property type="entry name" value="BRCT_dom"/>
</dbReference>
<evidence type="ECO:0000313" key="3">
    <source>
        <dbReference type="EMBL" id="KAF2661310.1"/>
    </source>
</evidence>
<dbReference type="GO" id="GO:0005634">
    <property type="term" value="C:nucleus"/>
    <property type="evidence" value="ECO:0007669"/>
    <property type="project" value="TreeGrafter"/>
</dbReference>
<feature type="compositionally biased region" description="Basic and acidic residues" evidence="1">
    <location>
        <begin position="467"/>
        <end position="478"/>
    </location>
</feature>
<dbReference type="CDD" id="cd18438">
    <property type="entry name" value="BRCT_BRC1_like_rpt4"/>
    <property type="match status" value="1"/>
</dbReference>
<evidence type="ECO:0000259" key="2">
    <source>
        <dbReference type="PROSITE" id="PS50172"/>
    </source>
</evidence>
<dbReference type="FunFam" id="3.40.50.10190:FF:000048">
    <property type="entry name" value="DNA repair protein Rtt107"/>
    <property type="match status" value="1"/>
</dbReference>
<dbReference type="Pfam" id="PF16770">
    <property type="entry name" value="RTT107_BRCT_5"/>
    <property type="match status" value="1"/>
</dbReference>
<evidence type="ECO:0000256" key="1">
    <source>
        <dbReference type="SAM" id="MobiDB-lite"/>
    </source>
</evidence>
<dbReference type="PANTHER" id="PTHR47667:SF1">
    <property type="entry name" value="REGULATOR OF TY1 TRANSPOSITION PROTEIN 107"/>
    <property type="match status" value="1"/>
</dbReference>
<dbReference type="GO" id="GO:1990683">
    <property type="term" value="P:DNA double-strand break attachment to nuclear envelope"/>
    <property type="evidence" value="ECO:0007669"/>
    <property type="project" value="TreeGrafter"/>
</dbReference>
<sequence length="870" mass="97830">MEDTTMMDGSQALFSDNVFTIIPNMLSEERVDQLTRDIVAAGGTVKPFDASYGRIDRLKDIRYIISATADFPDFLSAFELFIHIVKPSWVDSCLKAGKIKNPRTFSPYPGLFMSDVVVCCGEHLPQGDKEAIEGGIIAAGGQFSPVLSKLVTHLIALDVEDPRCTLAGSKRLRVQKLLPHWFDDCLKVGRRISERPYTLPDPEYLSVEAKAPPPTRTSPYIRDATEPEPVMDLQTLTPPERLEPARAIKAFTKKKVMLSGDLELNDHLKAVITSMIQAGGGEVTTEIDDADMYVCNYREGAHYIKASQEKKDVGNLSWLYYMIIHDLWTNPMRRMMHYPRPRGGIPGFAEKKYKISISSYTGEARVYLESLVKASGAEFTKTFRQDNTHLITAHKQSEKCEAAQEWGVHVVNSLWLEESYASCKEHTLTDPRYTYFPTQTNLGDILGQTEIDRNAVEKIHFPKIRKPRAEKTIAHDDPVPASSGPKSKPSNDPVARSSPLAEKTRRTKTATDVVTPSRRVGDGKENETPGTAGSRGAKNRAMSKLHEAAPDIAKFEKEMKRKGGVIHGRDRGKDVEKTDKPKKGRGRDSNSSKRSIDEVDEDEETEDERLQQEAANKNKKAKKGKAAPVEFRVSISKYSPWDDEPGLESRDKGKLRELGLMIPDSCKVDILCAPKPVTTKKFLCSLTYGPTLVSESYVAYALKHNKLPPPEKHLLHDPNFEDEYGCTLEKAVERAKQNQKRLLRDWTIFCSKDLGPFDSYKAIIEANGGTLLAWNGRTTTATAGKRSLAAEQEVSQNQAEDEADVLYLISDGDSKHFQNWKKFRELAKKHDMTPRIVDKNWLTHVAMAQKIYWDPCWELTEERAKLMQKP</sequence>
<reference evidence="3" key="1">
    <citation type="journal article" date="2020" name="Stud. Mycol.">
        <title>101 Dothideomycetes genomes: a test case for predicting lifestyles and emergence of pathogens.</title>
        <authorList>
            <person name="Haridas S."/>
            <person name="Albert R."/>
            <person name="Binder M."/>
            <person name="Bloem J."/>
            <person name="Labutti K."/>
            <person name="Salamov A."/>
            <person name="Andreopoulos B."/>
            <person name="Baker S."/>
            <person name="Barry K."/>
            <person name="Bills G."/>
            <person name="Bluhm B."/>
            <person name="Cannon C."/>
            <person name="Castanera R."/>
            <person name="Culley D."/>
            <person name="Daum C."/>
            <person name="Ezra D."/>
            <person name="Gonzalez J."/>
            <person name="Henrissat B."/>
            <person name="Kuo A."/>
            <person name="Liang C."/>
            <person name="Lipzen A."/>
            <person name="Lutzoni F."/>
            <person name="Magnuson J."/>
            <person name="Mondo S."/>
            <person name="Nolan M."/>
            <person name="Ohm R."/>
            <person name="Pangilinan J."/>
            <person name="Park H.-J."/>
            <person name="Ramirez L."/>
            <person name="Alfaro M."/>
            <person name="Sun H."/>
            <person name="Tritt A."/>
            <person name="Yoshinaga Y."/>
            <person name="Zwiers L.-H."/>
            <person name="Turgeon B."/>
            <person name="Goodwin S."/>
            <person name="Spatafora J."/>
            <person name="Crous P."/>
            <person name="Grigoriev I."/>
        </authorList>
    </citation>
    <scope>NUCLEOTIDE SEQUENCE</scope>
    <source>
        <strain evidence="3">CBS 122681</strain>
    </source>
</reference>
<dbReference type="PROSITE" id="PS50172">
    <property type="entry name" value="BRCT"/>
    <property type="match status" value="3"/>
</dbReference>
<dbReference type="SMART" id="SM00292">
    <property type="entry name" value="BRCT"/>
    <property type="match status" value="4"/>
</dbReference>
<dbReference type="Proteomes" id="UP000799324">
    <property type="component" value="Unassembled WGS sequence"/>
</dbReference>
<dbReference type="EMBL" id="MU004294">
    <property type="protein sequence ID" value="KAF2661310.1"/>
    <property type="molecule type" value="Genomic_DNA"/>
</dbReference>
<feature type="compositionally biased region" description="Acidic residues" evidence="1">
    <location>
        <begin position="598"/>
        <end position="607"/>
    </location>
</feature>
<dbReference type="InterPro" id="IPR036420">
    <property type="entry name" value="BRCT_dom_sf"/>
</dbReference>
<feature type="compositionally biased region" description="Basic and acidic residues" evidence="1">
    <location>
        <begin position="561"/>
        <end position="597"/>
    </location>
</feature>
<dbReference type="Gene3D" id="3.40.50.10190">
    <property type="entry name" value="BRCT domain"/>
    <property type="match status" value="5"/>
</dbReference>
<accession>A0A6A6TNC0</accession>